<accession>A0A1F4ZA24</accession>
<organism evidence="2 3">
    <name type="scientific">Candidatus Amesbacteria bacterium RIFCSPHIGHO2_12_FULL_48_14</name>
    <dbReference type="NCBI Taxonomy" id="1797257"/>
    <lineage>
        <taxon>Bacteria</taxon>
        <taxon>Candidatus Amesiibacteriota</taxon>
    </lineage>
</organism>
<protein>
    <submittedName>
        <fullName evidence="2">Uncharacterized protein</fullName>
    </submittedName>
</protein>
<reference evidence="2 3" key="1">
    <citation type="journal article" date="2016" name="Nat. Commun.">
        <title>Thousands of microbial genomes shed light on interconnected biogeochemical processes in an aquifer system.</title>
        <authorList>
            <person name="Anantharaman K."/>
            <person name="Brown C.T."/>
            <person name="Hug L.A."/>
            <person name="Sharon I."/>
            <person name="Castelle C.J."/>
            <person name="Probst A.J."/>
            <person name="Thomas B.C."/>
            <person name="Singh A."/>
            <person name="Wilkins M.J."/>
            <person name="Karaoz U."/>
            <person name="Brodie E.L."/>
            <person name="Williams K.H."/>
            <person name="Hubbard S.S."/>
            <person name="Banfield J.F."/>
        </authorList>
    </citation>
    <scope>NUCLEOTIDE SEQUENCE [LARGE SCALE GENOMIC DNA]</scope>
</reference>
<dbReference type="AlphaFoldDB" id="A0A1F4ZA24"/>
<name>A0A1F4ZA24_9BACT</name>
<gene>
    <name evidence="2" type="ORF">A3E17_00925</name>
</gene>
<comment type="caution">
    <text evidence="2">The sequence shown here is derived from an EMBL/GenBank/DDBJ whole genome shotgun (WGS) entry which is preliminary data.</text>
</comment>
<keyword evidence="1" id="KW-1133">Transmembrane helix</keyword>
<dbReference type="EMBL" id="MEXL01000016">
    <property type="protein sequence ID" value="OGD03123.1"/>
    <property type="molecule type" value="Genomic_DNA"/>
</dbReference>
<evidence type="ECO:0000313" key="2">
    <source>
        <dbReference type="EMBL" id="OGD03123.1"/>
    </source>
</evidence>
<evidence type="ECO:0000313" key="3">
    <source>
        <dbReference type="Proteomes" id="UP000178993"/>
    </source>
</evidence>
<keyword evidence="1" id="KW-0812">Transmembrane</keyword>
<sequence>MVDWGRGIWFDLLMGGWLRSAVLVSLVGAVMFGVGYIGMVKFYSYGGFDSVRSKIGGQIRPSVTTMVSGSKLPQPVVSGAAKKTEYREYEGIGMFYVQTSFPLTVVSAVTDASIGITETVWKFEAGGKPMMIKLRSGECEIKYPGGKVGRIGMRGKTFKAGDLGLPRFGGVSKKLTVEGSPECKKLIEELEPRTGLSEELEAFFIQGVVPVGWPVETIEGQKVYNPQRWVVMDTVTKFE</sequence>
<feature type="transmembrane region" description="Helical" evidence="1">
    <location>
        <begin position="20"/>
        <end position="44"/>
    </location>
</feature>
<evidence type="ECO:0000256" key="1">
    <source>
        <dbReference type="SAM" id="Phobius"/>
    </source>
</evidence>
<dbReference type="Proteomes" id="UP000178993">
    <property type="component" value="Unassembled WGS sequence"/>
</dbReference>
<proteinExistence type="predicted"/>
<keyword evidence="1" id="KW-0472">Membrane</keyword>